<dbReference type="InterPro" id="IPR020806">
    <property type="entry name" value="PKS_PP-bd"/>
</dbReference>
<evidence type="ECO:0000256" key="1">
    <source>
        <dbReference type="ARBA" id="ARBA00022450"/>
    </source>
</evidence>
<dbReference type="InterPro" id="IPR001242">
    <property type="entry name" value="Condensation_dom"/>
</dbReference>
<organism evidence="6 7">
    <name type="scientific">Apiospora phragmitis</name>
    <dbReference type="NCBI Taxonomy" id="2905665"/>
    <lineage>
        <taxon>Eukaryota</taxon>
        <taxon>Fungi</taxon>
        <taxon>Dikarya</taxon>
        <taxon>Ascomycota</taxon>
        <taxon>Pezizomycotina</taxon>
        <taxon>Sordariomycetes</taxon>
        <taxon>Xylariomycetidae</taxon>
        <taxon>Amphisphaeriales</taxon>
        <taxon>Apiosporaceae</taxon>
        <taxon>Apiospora</taxon>
    </lineage>
</organism>
<evidence type="ECO:0000259" key="5">
    <source>
        <dbReference type="PROSITE" id="PS50075"/>
    </source>
</evidence>
<dbReference type="EMBL" id="JAQQWL010000006">
    <property type="protein sequence ID" value="KAK8068684.1"/>
    <property type="molecule type" value="Genomic_DNA"/>
</dbReference>
<proteinExistence type="predicted"/>
<evidence type="ECO:0000256" key="4">
    <source>
        <dbReference type="SAM" id="MobiDB-lite"/>
    </source>
</evidence>
<dbReference type="Gene3D" id="3.30.559.30">
    <property type="entry name" value="Nonribosomal peptide synthetase, condensation domain"/>
    <property type="match status" value="1"/>
</dbReference>
<comment type="caution">
    <text evidence="6">The sequence shown here is derived from an EMBL/GenBank/DDBJ whole genome shotgun (WGS) entry which is preliminary data.</text>
</comment>
<sequence length="1153" mass="127057">MPPPLRSIVEGIRATTRSEKRADADAAAPDMTSDEEEPLTDVQLTVRNMVAKLGKIGGIPITTKMSLHRLGIDSIGMVQLVYLLRQEGLEISPVDVFENPTCAGIAQHCCKMDTEGNGNSSQLYDLTSFQRRIKEKVPTLGHVAHILPCTPVQQGMVSQSIHSQGSTYINSVSWDLEHSVDMDSLEAAWVLMHKKHDILRTGFLPISDPDASFAMIIDANEGKARQLMSLLAKPPKTSDTISWRASCQEGIMRDLLIPPWRLALVCREDSNQMHLVMHHALYDASSLRHLLKDLAGALLGSKKQTPIGPSIETAVKAVFANMASEKPEAERFWRSQATGAVFNTFPTMTPLRVKDRATANSSRTSTIPLETLRRRAAKAEVTLQAALQATWVTILSAYLDESSVTFGVVLDSRSTASNGEGEPLFPHITTLPVIASTAESNREILGSMMTFNANLRRYLGTPLSQVQRWLEHAESPLFDTILVYQTKDQSLTSTGPWHVQDEMAAVDYAISLEIEETSMKLLRFNIVYRTDILPTPQAELILAQFDAILCHILEFPNGSAGELTSTAPYMFSIWPAQHAELSSSVCLLHEFVEKSAETSPDNIALEYVEELGNKGLHQRWTYRELNMTGNQVAHMLAQRGVSPGEIVAVCFDKCPEAYLAILGILKAGAAFVALDTSAPASRLNFIVRDSGAVAVLHRESGSDLAELSSTVPSIAISLDGLSDGTTGTPKGCLISHESSVQAMLAFQELFAGHWDHDSRWLQFASLHFDVSILEQYWSWSVGITMVSVPRDVVLSELTRTISELEITHIDLTPSLARLVHPDEVPSLCKGVFITGGEQLRQDILDVWGAKGVIYNAYGPTEATIGVTMYPRVPQNGRSTNIGRHPQGRSRRTLRLGKLVGKGYLNRIELTEERFPFLHRYGERVYRTGDLVRVLHDGCFDFLGRADDQVKLRGQRLEIGEINHNIRAGVLGVSDVATLVTRHGQQDRDVLVSFIVNRSVQGRQTELMAMTDTESAQICAEARHACRARLPGYMVPTYFLCVPLIPLSANNKAQIGVLKQLFNDISLDQLRQLSFAVGENTCLVQSTEPQLAQVLARLAGVPADQLRSSNTIYDLGFDSISVIGLARELQAAAYPGATLGQFCRTHTWEHFANI</sequence>
<dbReference type="SMART" id="SM00823">
    <property type="entry name" value="PKS_PP"/>
    <property type="match status" value="2"/>
</dbReference>
<dbReference type="SUPFAM" id="SSF56801">
    <property type="entry name" value="Acetyl-CoA synthetase-like"/>
    <property type="match status" value="1"/>
</dbReference>
<dbReference type="Gene3D" id="3.40.50.12780">
    <property type="entry name" value="N-terminal domain of ligase-like"/>
    <property type="match status" value="1"/>
</dbReference>
<gene>
    <name evidence="6" type="ORF">PG994_005300</name>
</gene>
<keyword evidence="1" id="KW-0596">Phosphopantetheine</keyword>
<dbReference type="PANTHER" id="PTHR45527:SF1">
    <property type="entry name" value="FATTY ACID SYNTHASE"/>
    <property type="match status" value="1"/>
</dbReference>
<reference evidence="6 7" key="1">
    <citation type="submission" date="2023-01" db="EMBL/GenBank/DDBJ databases">
        <title>Analysis of 21 Apiospora genomes using comparative genomics revels a genus with tremendous synthesis potential of carbohydrate active enzymes and secondary metabolites.</title>
        <authorList>
            <person name="Sorensen T."/>
        </authorList>
    </citation>
    <scope>NUCLEOTIDE SEQUENCE [LARGE SCALE GENOMIC DNA]</scope>
    <source>
        <strain evidence="6 7">CBS 135458</strain>
    </source>
</reference>
<feature type="domain" description="Carrier" evidence="5">
    <location>
        <begin position="37"/>
        <end position="113"/>
    </location>
</feature>
<evidence type="ECO:0000256" key="2">
    <source>
        <dbReference type="ARBA" id="ARBA00022553"/>
    </source>
</evidence>
<dbReference type="CDD" id="cd05918">
    <property type="entry name" value="A_NRPS_SidN3_like"/>
    <property type="match status" value="1"/>
</dbReference>
<dbReference type="InterPro" id="IPR006162">
    <property type="entry name" value="Ppantetheine_attach_site"/>
</dbReference>
<dbReference type="RefSeq" id="XP_066715978.1">
    <property type="nucleotide sequence ID" value="XM_066856709.1"/>
</dbReference>
<dbReference type="Gene3D" id="3.30.300.30">
    <property type="match status" value="1"/>
</dbReference>
<accession>A0ABR1VBU9</accession>
<dbReference type="SUPFAM" id="SSF47336">
    <property type="entry name" value="ACP-like"/>
    <property type="match status" value="2"/>
</dbReference>
<keyword evidence="7" id="KW-1185">Reference proteome</keyword>
<dbReference type="Pfam" id="PF00550">
    <property type="entry name" value="PP-binding"/>
    <property type="match status" value="2"/>
</dbReference>
<dbReference type="InterPro" id="IPR042099">
    <property type="entry name" value="ANL_N_sf"/>
</dbReference>
<dbReference type="GeneID" id="92089772"/>
<dbReference type="PROSITE" id="PS50075">
    <property type="entry name" value="CARRIER"/>
    <property type="match status" value="1"/>
</dbReference>
<protein>
    <recommendedName>
        <fullName evidence="5">Carrier domain-containing protein</fullName>
    </recommendedName>
</protein>
<evidence type="ECO:0000256" key="3">
    <source>
        <dbReference type="ARBA" id="ARBA00022598"/>
    </source>
</evidence>
<keyword evidence="2" id="KW-0597">Phosphoprotein</keyword>
<dbReference type="InterPro" id="IPR036736">
    <property type="entry name" value="ACP-like_sf"/>
</dbReference>
<dbReference type="InterPro" id="IPR023213">
    <property type="entry name" value="CAT-like_dom_sf"/>
</dbReference>
<dbReference type="Proteomes" id="UP001480595">
    <property type="component" value="Unassembled WGS sequence"/>
</dbReference>
<dbReference type="InterPro" id="IPR045851">
    <property type="entry name" value="AMP-bd_C_sf"/>
</dbReference>
<dbReference type="Pfam" id="PF00501">
    <property type="entry name" value="AMP-binding"/>
    <property type="match status" value="2"/>
</dbReference>
<dbReference type="PANTHER" id="PTHR45527">
    <property type="entry name" value="NONRIBOSOMAL PEPTIDE SYNTHETASE"/>
    <property type="match status" value="1"/>
</dbReference>
<evidence type="ECO:0000313" key="7">
    <source>
        <dbReference type="Proteomes" id="UP001480595"/>
    </source>
</evidence>
<feature type="region of interest" description="Disordered" evidence="4">
    <location>
        <begin position="1"/>
        <end position="39"/>
    </location>
</feature>
<dbReference type="SUPFAM" id="SSF52777">
    <property type="entry name" value="CoA-dependent acyltransferases"/>
    <property type="match status" value="2"/>
</dbReference>
<dbReference type="PROSITE" id="PS00012">
    <property type="entry name" value="PHOSPHOPANTETHEINE"/>
    <property type="match status" value="1"/>
</dbReference>
<dbReference type="InterPro" id="IPR009081">
    <property type="entry name" value="PP-bd_ACP"/>
</dbReference>
<evidence type="ECO:0000313" key="6">
    <source>
        <dbReference type="EMBL" id="KAK8068684.1"/>
    </source>
</evidence>
<name>A0ABR1VBU9_9PEZI</name>
<keyword evidence="3" id="KW-0436">Ligase</keyword>
<dbReference type="Gene3D" id="1.10.1200.10">
    <property type="entry name" value="ACP-like"/>
    <property type="match status" value="1"/>
</dbReference>
<dbReference type="Gene3D" id="3.30.559.10">
    <property type="entry name" value="Chloramphenicol acetyltransferase-like domain"/>
    <property type="match status" value="1"/>
</dbReference>
<dbReference type="InterPro" id="IPR000873">
    <property type="entry name" value="AMP-dep_synth/lig_dom"/>
</dbReference>
<dbReference type="Pfam" id="PF00668">
    <property type="entry name" value="Condensation"/>
    <property type="match status" value="1"/>
</dbReference>